<evidence type="ECO:0000256" key="3">
    <source>
        <dbReference type="PROSITE-ProRule" id="PRU00339"/>
    </source>
</evidence>
<dbReference type="PROSITE" id="PS50005">
    <property type="entry name" value="TPR"/>
    <property type="match status" value="3"/>
</dbReference>
<proteinExistence type="predicted"/>
<keyword evidence="1" id="KW-0677">Repeat</keyword>
<keyword evidence="4" id="KW-0472">Membrane</keyword>
<protein>
    <submittedName>
        <fullName evidence="5">Tetratricopeptide repeat protein</fullName>
    </submittedName>
</protein>
<feature type="transmembrane region" description="Helical" evidence="4">
    <location>
        <begin position="12"/>
        <end position="33"/>
    </location>
</feature>
<keyword evidence="2 3" id="KW-0802">TPR repeat</keyword>
<evidence type="ECO:0000256" key="4">
    <source>
        <dbReference type="SAM" id="Phobius"/>
    </source>
</evidence>
<accession>A0A326UCD7</accession>
<dbReference type="Proteomes" id="UP000248806">
    <property type="component" value="Unassembled WGS sequence"/>
</dbReference>
<dbReference type="SMART" id="SM00028">
    <property type="entry name" value="TPR"/>
    <property type="match status" value="4"/>
</dbReference>
<dbReference type="InterPro" id="IPR050498">
    <property type="entry name" value="Ycf3"/>
</dbReference>
<dbReference type="InterPro" id="IPR019734">
    <property type="entry name" value="TPR_rpt"/>
</dbReference>
<feature type="transmembrane region" description="Helical" evidence="4">
    <location>
        <begin position="45"/>
        <end position="64"/>
    </location>
</feature>
<keyword evidence="4" id="KW-1133">Transmembrane helix</keyword>
<dbReference type="Pfam" id="PF13181">
    <property type="entry name" value="TPR_8"/>
    <property type="match status" value="3"/>
</dbReference>
<sequence length="367" mass="42782">MQDTYFSLMNLVIYACYGFLIACTLQIIVVFFVHSLRRFQAFKLIITLSSIMITLHINRLFFYGERAFAYTQLCQYQKALADLDKAIALKPKAVWPYRDKSMNYVAMGNIQQGLSTLELPLQFHPNEPEIYYVRSFIYRYIQDYQTALFNIEKALSINPRNPTYYGAKGYILTQLEEYQAALAAYDQAIALPNTRKNVALLYHDRGLPYIAMGDMANAIANFEIAIKLSPRRCCLQWWLFWLLLCVDPFKSSQEDYIRQLQNIVKLPTDFQTRISTSALYWFRGQYQQALQILSTVPGPRLGEADYWQLMCYVALHRDAEALETLVYLRTQTPLPPIFYNGLRLLEPLNPAFYQQHLVPVLQELQLL</sequence>
<evidence type="ECO:0000313" key="6">
    <source>
        <dbReference type="Proteomes" id="UP000248806"/>
    </source>
</evidence>
<evidence type="ECO:0000313" key="5">
    <source>
        <dbReference type="EMBL" id="PZW36088.1"/>
    </source>
</evidence>
<dbReference type="SUPFAM" id="SSF48452">
    <property type="entry name" value="TPR-like"/>
    <property type="match status" value="1"/>
</dbReference>
<dbReference type="EMBL" id="QKUF01000001">
    <property type="protein sequence ID" value="PZW36088.1"/>
    <property type="molecule type" value="Genomic_DNA"/>
</dbReference>
<organism evidence="5 6">
    <name type="scientific">Thermosporothrix hazakensis</name>
    <dbReference type="NCBI Taxonomy" id="644383"/>
    <lineage>
        <taxon>Bacteria</taxon>
        <taxon>Bacillati</taxon>
        <taxon>Chloroflexota</taxon>
        <taxon>Ktedonobacteria</taxon>
        <taxon>Ktedonobacterales</taxon>
        <taxon>Thermosporotrichaceae</taxon>
        <taxon>Thermosporothrix</taxon>
    </lineage>
</organism>
<name>A0A326UCD7_THEHA</name>
<feature type="repeat" description="TPR" evidence="3">
    <location>
        <begin position="60"/>
        <end position="93"/>
    </location>
</feature>
<dbReference type="RefSeq" id="WP_111317970.1">
    <property type="nucleotide sequence ID" value="NZ_BIFX01000001.1"/>
</dbReference>
<feature type="repeat" description="TPR" evidence="3">
    <location>
        <begin position="199"/>
        <end position="232"/>
    </location>
</feature>
<dbReference type="PANTHER" id="PTHR44858:SF1">
    <property type="entry name" value="UDP-N-ACETYLGLUCOSAMINE--PEPTIDE N-ACETYLGLUCOSAMINYLTRANSFERASE SPINDLY-RELATED"/>
    <property type="match status" value="1"/>
</dbReference>
<evidence type="ECO:0000256" key="2">
    <source>
        <dbReference type="ARBA" id="ARBA00022803"/>
    </source>
</evidence>
<reference evidence="5 6" key="1">
    <citation type="submission" date="2018-06" db="EMBL/GenBank/DDBJ databases">
        <title>Genomic Encyclopedia of Archaeal and Bacterial Type Strains, Phase II (KMG-II): from individual species to whole genera.</title>
        <authorList>
            <person name="Goeker M."/>
        </authorList>
    </citation>
    <scope>NUCLEOTIDE SEQUENCE [LARGE SCALE GENOMIC DNA]</scope>
    <source>
        <strain evidence="5 6">ATCC BAA-1881</strain>
    </source>
</reference>
<evidence type="ECO:0000256" key="1">
    <source>
        <dbReference type="ARBA" id="ARBA00022737"/>
    </source>
</evidence>
<dbReference type="PANTHER" id="PTHR44858">
    <property type="entry name" value="TETRATRICOPEPTIDE REPEAT PROTEIN 6"/>
    <property type="match status" value="1"/>
</dbReference>
<keyword evidence="6" id="KW-1185">Reference proteome</keyword>
<feature type="repeat" description="TPR" evidence="3">
    <location>
        <begin position="128"/>
        <end position="161"/>
    </location>
</feature>
<dbReference type="AlphaFoldDB" id="A0A326UCD7"/>
<keyword evidence="4" id="KW-0812">Transmembrane</keyword>
<comment type="caution">
    <text evidence="5">The sequence shown here is derived from an EMBL/GenBank/DDBJ whole genome shotgun (WGS) entry which is preliminary data.</text>
</comment>
<dbReference type="Gene3D" id="1.25.40.10">
    <property type="entry name" value="Tetratricopeptide repeat domain"/>
    <property type="match status" value="1"/>
</dbReference>
<gene>
    <name evidence="5" type="ORF">EI42_00258</name>
</gene>
<dbReference type="InterPro" id="IPR011990">
    <property type="entry name" value="TPR-like_helical_dom_sf"/>
</dbReference>
<dbReference type="OrthoDB" id="5508521at2"/>